<dbReference type="EMBL" id="JH687849">
    <property type="protein sequence ID" value="EJD36976.1"/>
    <property type="molecule type" value="Genomic_DNA"/>
</dbReference>
<dbReference type="KEGG" id="adl:AURDEDRAFT_173927"/>
<dbReference type="Gene3D" id="3.80.10.10">
    <property type="entry name" value="Ribonuclease Inhibitor"/>
    <property type="match status" value="1"/>
</dbReference>
<dbReference type="OrthoDB" id="2788229at2759"/>
<evidence type="ECO:0000313" key="3">
    <source>
        <dbReference type="Proteomes" id="UP000006514"/>
    </source>
</evidence>
<evidence type="ECO:0000313" key="2">
    <source>
        <dbReference type="EMBL" id="EJD36976.1"/>
    </source>
</evidence>
<keyword evidence="1" id="KW-0812">Transmembrane</keyword>
<dbReference type="InParanoid" id="J0CZC3"/>
<dbReference type="InterPro" id="IPR032675">
    <property type="entry name" value="LRR_dom_sf"/>
</dbReference>
<keyword evidence="1" id="KW-0472">Membrane</keyword>
<reference evidence="3" key="1">
    <citation type="journal article" date="2012" name="Science">
        <title>The Paleozoic origin of enzymatic lignin decomposition reconstructed from 31 fungal genomes.</title>
        <authorList>
            <person name="Floudas D."/>
            <person name="Binder M."/>
            <person name="Riley R."/>
            <person name="Barry K."/>
            <person name="Blanchette R.A."/>
            <person name="Henrissat B."/>
            <person name="Martinez A.T."/>
            <person name="Otillar R."/>
            <person name="Spatafora J.W."/>
            <person name="Yadav J.S."/>
            <person name="Aerts A."/>
            <person name="Benoit I."/>
            <person name="Boyd A."/>
            <person name="Carlson A."/>
            <person name="Copeland A."/>
            <person name="Coutinho P.M."/>
            <person name="de Vries R.P."/>
            <person name="Ferreira P."/>
            <person name="Findley K."/>
            <person name="Foster B."/>
            <person name="Gaskell J."/>
            <person name="Glotzer D."/>
            <person name="Gorecki P."/>
            <person name="Heitman J."/>
            <person name="Hesse C."/>
            <person name="Hori C."/>
            <person name="Igarashi K."/>
            <person name="Jurgens J.A."/>
            <person name="Kallen N."/>
            <person name="Kersten P."/>
            <person name="Kohler A."/>
            <person name="Kuees U."/>
            <person name="Kumar T.K.A."/>
            <person name="Kuo A."/>
            <person name="LaButti K."/>
            <person name="Larrondo L.F."/>
            <person name="Lindquist E."/>
            <person name="Ling A."/>
            <person name="Lombard V."/>
            <person name="Lucas S."/>
            <person name="Lundell T."/>
            <person name="Martin R."/>
            <person name="McLaughlin D.J."/>
            <person name="Morgenstern I."/>
            <person name="Morin E."/>
            <person name="Murat C."/>
            <person name="Nagy L.G."/>
            <person name="Nolan M."/>
            <person name="Ohm R.A."/>
            <person name="Patyshakuliyeva A."/>
            <person name="Rokas A."/>
            <person name="Ruiz-Duenas F.J."/>
            <person name="Sabat G."/>
            <person name="Salamov A."/>
            <person name="Samejima M."/>
            <person name="Schmutz J."/>
            <person name="Slot J.C."/>
            <person name="St John F."/>
            <person name="Stenlid J."/>
            <person name="Sun H."/>
            <person name="Sun S."/>
            <person name="Syed K."/>
            <person name="Tsang A."/>
            <person name="Wiebenga A."/>
            <person name="Young D."/>
            <person name="Pisabarro A."/>
            <person name="Eastwood D.C."/>
            <person name="Martin F."/>
            <person name="Cullen D."/>
            <person name="Grigoriev I.V."/>
            <person name="Hibbett D.S."/>
        </authorList>
    </citation>
    <scope>NUCLEOTIDE SEQUENCE [LARGE SCALE GENOMIC DNA]</scope>
    <source>
        <strain evidence="3">TFB10046</strain>
    </source>
</reference>
<proteinExistence type="predicted"/>
<accession>J0CZC3</accession>
<dbReference type="AlphaFoldDB" id="J0CZC3"/>
<gene>
    <name evidence="2" type="ORF">AURDEDRAFT_173927</name>
</gene>
<feature type="transmembrane region" description="Helical" evidence="1">
    <location>
        <begin position="620"/>
        <end position="643"/>
    </location>
</feature>
<name>J0CZC3_AURST</name>
<dbReference type="Proteomes" id="UP000006514">
    <property type="component" value="Unassembled WGS sequence"/>
</dbReference>
<organism evidence="2 3">
    <name type="scientific">Auricularia subglabra (strain TFB-10046 / SS5)</name>
    <name type="common">White-rot fungus</name>
    <name type="synonym">Auricularia delicata (strain TFB10046)</name>
    <dbReference type="NCBI Taxonomy" id="717982"/>
    <lineage>
        <taxon>Eukaryota</taxon>
        <taxon>Fungi</taxon>
        <taxon>Dikarya</taxon>
        <taxon>Basidiomycota</taxon>
        <taxon>Agaricomycotina</taxon>
        <taxon>Agaricomycetes</taxon>
        <taxon>Auriculariales</taxon>
        <taxon>Auriculariaceae</taxon>
        <taxon>Auricularia</taxon>
    </lineage>
</organism>
<evidence type="ECO:0000256" key="1">
    <source>
        <dbReference type="SAM" id="Phobius"/>
    </source>
</evidence>
<keyword evidence="1" id="KW-1133">Transmembrane helix</keyword>
<sequence>MSATALPVELAEQIIDCLSEDRCTLLACSKVARGWQSRALSYLFCSIQIRDPSFTVFSLGHVLVFGTLYFAGFQVTMPHLLLYLRHLTFVGSHHDSATLTLARNLRIPPPCALDSLTFIGDENWLHALDDLAARIPNLGKLRLQRTRHYVFDSLPLFAAPVLDIAMSEPPTRLAAAMSQLRLRRRPPTLAAQTKLTTLIIRIPSDFNLFRIGEWISAAYRRAPSLQSIVIVQTPTNWVVIPTNWVAITEQIVLDFIASIGSWEHLIHSLQLCANVWWENVSAFRYNSLLGHLSRLRELIIVVPRGVSPRDTVLKLTAPLEALEHMEVVIDDANPPLDIGMLCDWTSLEDILLLHCPRFRRLTLAVALASGLYATTSLNAAIRDVFASHLPRLHQDGKLYTVVKSGRPWRCHYSPGSRRHTVFASLPDMSSGTIIPANPADDWTTDGAYRLLQNICLDSDSSGPAGLMLYADTFILWNETFHGELISLRAACSAHHSFPVATTVWINYWDSASNGDADFALIGGGKTTVLLASNLDVSQELMFYIHAPADSLRAFVFSSLQFTVETPSVIQTSESGTAAPGYVPSTTSISSAPFIPSVPSASNPSAPDTVPPTGNSHSHTVAIIGGIVAGVLATAAFLVAVLWLRHRRRKNNARPPAAGAKTAYWTDYARRTTAPGQGAAFAHSFSPVPTQDPDKRDPTLFDASIALQSMALYDTMRSSATDSSTVPLLSKDAKREEPFDNDLPPELVDQIIDELAGDRPALFACSMLARVWRPRALVHLFYSIRVVQANGPNTDSDPDGTLNLHSRDFQDLRRRAAHLLSHLRFLALEVTTTGYHAVELMHIARTVSPPTTATVTTLKLVSDSNVNWNGLLDDLPARFPALRRLELETQCLFQLDDLAQVASAAREIVFLRSPWHKLPALLAPVGPTVLPNLCSLEILKADIVRNDRTFEYFARICACSPNLQRVVVRKVTQRALQNFFDASSPFSDKIQVLGLLAGRGRDHKLLQDDLDAALSHCPNLRELEIELESPTLRIPLPSSASSLDTLRYIYHDVARSDDATVISCDARELEDLVLSSQQMSCVSFTFVLSDHDETLFQWDIRMGTLVRRLLPGLWSAGKLACRAKHTARPGRCGGWTGRVLNLAVHGFRD</sequence>
<protein>
    <submittedName>
        <fullName evidence="2">Uncharacterized protein</fullName>
    </submittedName>
</protein>
<keyword evidence="3" id="KW-1185">Reference proteome</keyword>